<reference evidence="2 3" key="1">
    <citation type="journal article" date="2017" name="ISME J.">
        <title>Potential for microbial H2 and metal transformations associated with novel bacteria and archaea in deep terrestrial subsurface sediments.</title>
        <authorList>
            <person name="Hernsdorf A.W."/>
            <person name="Amano Y."/>
            <person name="Miyakawa K."/>
            <person name="Ise K."/>
            <person name="Suzuki Y."/>
            <person name="Anantharaman K."/>
            <person name="Probst A."/>
            <person name="Burstein D."/>
            <person name="Thomas B.C."/>
            <person name="Banfield J.F."/>
        </authorList>
    </citation>
    <scope>NUCLEOTIDE SEQUENCE [LARGE SCALE GENOMIC DNA]</scope>
    <source>
        <strain evidence="2">HGW-Falkowbacteria-1</strain>
    </source>
</reference>
<protein>
    <submittedName>
        <fullName evidence="2">Uncharacterized protein</fullName>
    </submittedName>
</protein>
<dbReference type="EMBL" id="PHAI01000003">
    <property type="protein sequence ID" value="PKM91114.1"/>
    <property type="molecule type" value="Genomic_DNA"/>
</dbReference>
<sequence>METSIFVLILLLSLISGVLIPRIDFKKIGFSRNFFVTLFFEVIILLIVSFGMFLMHATSSDPLVNFFPFVVVVFFGAGVSGFFGCFRLYPIALLVALVSWSLGEIFVNNNYLFLLFALLISVLGMAISFFMRQKTSS</sequence>
<feature type="transmembrane region" description="Helical" evidence="1">
    <location>
        <begin position="63"/>
        <end position="83"/>
    </location>
</feature>
<keyword evidence="1" id="KW-0472">Membrane</keyword>
<feature type="transmembrane region" description="Helical" evidence="1">
    <location>
        <begin position="88"/>
        <end position="107"/>
    </location>
</feature>
<keyword evidence="1" id="KW-0812">Transmembrane</keyword>
<dbReference type="Proteomes" id="UP000233517">
    <property type="component" value="Unassembled WGS sequence"/>
</dbReference>
<proteinExistence type="predicted"/>
<accession>A0A2N2E8P3</accession>
<keyword evidence="1" id="KW-1133">Transmembrane helix</keyword>
<dbReference type="AlphaFoldDB" id="A0A2N2E8P3"/>
<comment type="caution">
    <text evidence="2">The sequence shown here is derived from an EMBL/GenBank/DDBJ whole genome shotgun (WGS) entry which is preliminary data.</text>
</comment>
<name>A0A2N2E8P3_9BACT</name>
<organism evidence="2 3">
    <name type="scientific">Candidatus Falkowbacteria bacterium HGW-Falkowbacteria-1</name>
    <dbReference type="NCBI Taxonomy" id="2013768"/>
    <lineage>
        <taxon>Bacteria</taxon>
        <taxon>Candidatus Falkowiibacteriota</taxon>
    </lineage>
</organism>
<gene>
    <name evidence="2" type="ORF">CVU82_03605</name>
</gene>
<evidence type="ECO:0000313" key="2">
    <source>
        <dbReference type="EMBL" id="PKM91114.1"/>
    </source>
</evidence>
<feature type="transmembrane region" description="Helical" evidence="1">
    <location>
        <begin position="6"/>
        <end position="23"/>
    </location>
</feature>
<feature type="transmembrane region" description="Helical" evidence="1">
    <location>
        <begin position="113"/>
        <end position="131"/>
    </location>
</feature>
<evidence type="ECO:0000313" key="3">
    <source>
        <dbReference type="Proteomes" id="UP000233517"/>
    </source>
</evidence>
<feature type="transmembrane region" description="Helical" evidence="1">
    <location>
        <begin position="35"/>
        <end position="57"/>
    </location>
</feature>
<evidence type="ECO:0000256" key="1">
    <source>
        <dbReference type="SAM" id="Phobius"/>
    </source>
</evidence>